<accession>A0A3A6QVR6</accession>
<keyword evidence="3" id="KW-1185">Reference proteome</keyword>
<evidence type="ECO:0000313" key="2">
    <source>
        <dbReference type="EMBL" id="RJX65436.1"/>
    </source>
</evidence>
<dbReference type="PROSITE" id="PS51257">
    <property type="entry name" value="PROKAR_LIPOPROTEIN"/>
    <property type="match status" value="1"/>
</dbReference>
<dbReference type="Proteomes" id="UP000273252">
    <property type="component" value="Unassembled WGS sequence"/>
</dbReference>
<gene>
    <name evidence="2" type="ORF">DZ860_21580</name>
</gene>
<evidence type="ECO:0000256" key="1">
    <source>
        <dbReference type="SAM" id="SignalP"/>
    </source>
</evidence>
<dbReference type="RefSeq" id="WP_120035149.1">
    <property type="nucleotide sequence ID" value="NZ_QVMU01000033.1"/>
</dbReference>
<dbReference type="PIRSF" id="PIRSF028160">
    <property type="entry name" value="UCP028160"/>
    <property type="match status" value="1"/>
</dbReference>
<proteinExistence type="predicted"/>
<dbReference type="InterPro" id="IPR010858">
    <property type="entry name" value="DUF1481"/>
</dbReference>
<protein>
    <submittedName>
        <fullName evidence="2">DUF1481 domain-containing protein</fullName>
    </submittedName>
</protein>
<dbReference type="InterPro" id="IPR016872">
    <property type="entry name" value="UCP028160"/>
</dbReference>
<dbReference type="EMBL" id="QVMU01000033">
    <property type="protein sequence ID" value="RJX65436.1"/>
    <property type="molecule type" value="Genomic_DNA"/>
</dbReference>
<keyword evidence="1" id="KW-0732">Signal</keyword>
<feature type="chain" id="PRO_5017411157" evidence="1">
    <location>
        <begin position="25"/>
        <end position="231"/>
    </location>
</feature>
<dbReference type="OrthoDB" id="5915262at2"/>
<evidence type="ECO:0000313" key="3">
    <source>
        <dbReference type="Proteomes" id="UP000273252"/>
    </source>
</evidence>
<sequence>MKKILLPSLIISLLLGCSSSNPSANLEQYSQYSGGQSMGDATSLFWYTEKLTSPYSASDYVTAGDYGWYQTSYRWEDDQVRELIREGERRDDALELIPYRIHVRFNKTGEAIYQQYRRDGRVLPLKSETLSQLLSDAQVVAKQSKEQRKQGLRLIQGYWDGSSFETCSGKSYSKIEFNHSLPNFVVNRLADVDSYVAFLGSGRNNKVVVEELLMLANDDHHCIERPELLEE</sequence>
<reference evidence="2 3" key="1">
    <citation type="submission" date="2018-08" db="EMBL/GenBank/DDBJ databases">
        <title>Vibrio isolated from the Eastern China Marginal Seas.</title>
        <authorList>
            <person name="Li Y."/>
        </authorList>
    </citation>
    <scope>NUCLEOTIDE SEQUENCE [LARGE SCALE GENOMIC DNA]</scope>
    <source>
        <strain evidence="2 3">BEI233</strain>
    </source>
</reference>
<dbReference type="AlphaFoldDB" id="A0A3A6QVR6"/>
<feature type="signal peptide" evidence="1">
    <location>
        <begin position="1"/>
        <end position="24"/>
    </location>
</feature>
<dbReference type="Pfam" id="PF07356">
    <property type="entry name" value="DUF1481"/>
    <property type="match status" value="1"/>
</dbReference>
<name>A0A3A6QVR6_9VIBR</name>
<organism evidence="2 3">
    <name type="scientific">Vibrio sinensis</name>
    <dbReference type="NCBI Taxonomy" id="2302434"/>
    <lineage>
        <taxon>Bacteria</taxon>
        <taxon>Pseudomonadati</taxon>
        <taxon>Pseudomonadota</taxon>
        <taxon>Gammaproteobacteria</taxon>
        <taxon>Vibrionales</taxon>
        <taxon>Vibrionaceae</taxon>
        <taxon>Vibrio</taxon>
    </lineage>
</organism>
<comment type="caution">
    <text evidence="2">The sequence shown here is derived from an EMBL/GenBank/DDBJ whole genome shotgun (WGS) entry which is preliminary data.</text>
</comment>